<organism evidence="1 2">
    <name type="scientific">Tetraparma gracilis</name>
    <dbReference type="NCBI Taxonomy" id="2962635"/>
    <lineage>
        <taxon>Eukaryota</taxon>
        <taxon>Sar</taxon>
        <taxon>Stramenopiles</taxon>
        <taxon>Ochrophyta</taxon>
        <taxon>Bolidophyceae</taxon>
        <taxon>Parmales</taxon>
        <taxon>Triparmaceae</taxon>
        <taxon>Tetraparma</taxon>
    </lineage>
</organism>
<accession>A0ABQ6NF76</accession>
<protein>
    <submittedName>
        <fullName evidence="1">Uncharacterized protein</fullName>
    </submittedName>
</protein>
<name>A0ABQ6NF76_9STRA</name>
<comment type="caution">
    <text evidence="1">The sequence shown here is derived from an EMBL/GenBank/DDBJ whole genome shotgun (WGS) entry which is preliminary data.</text>
</comment>
<evidence type="ECO:0000313" key="1">
    <source>
        <dbReference type="EMBL" id="GMI57971.1"/>
    </source>
</evidence>
<dbReference type="Proteomes" id="UP001165060">
    <property type="component" value="Unassembled WGS sequence"/>
</dbReference>
<proteinExistence type="predicted"/>
<evidence type="ECO:0000313" key="2">
    <source>
        <dbReference type="Proteomes" id="UP001165060"/>
    </source>
</evidence>
<sequence>MSSLALACESIRARPALAARRCGTRRSAREQPQLRRLLETRGSEFMRGRAGSLLALARDPEKAPAPDRRNRQLLVLPFPRGAVVFSVEAGELSEAQVEALVSGDVHNYPPDELIYFDATVVVTDLRTGCSVRFSGAKYDCCVGGLSGEAYLKLNNWYHFSELTIRYFISVEFRRGAGGAVDAVLAGMQMEPMWETRYREGKERGVSSVEEIVLALRVLFL</sequence>
<dbReference type="EMBL" id="BRYB01006452">
    <property type="protein sequence ID" value="GMI57971.1"/>
    <property type="molecule type" value="Genomic_DNA"/>
</dbReference>
<gene>
    <name evidence="1" type="ORF">TeGR_g4774</name>
</gene>
<reference evidence="1 2" key="1">
    <citation type="journal article" date="2023" name="Commun. Biol.">
        <title>Genome analysis of Parmales, the sister group of diatoms, reveals the evolutionary specialization of diatoms from phago-mixotrophs to photoautotrophs.</title>
        <authorList>
            <person name="Ban H."/>
            <person name="Sato S."/>
            <person name="Yoshikawa S."/>
            <person name="Yamada K."/>
            <person name="Nakamura Y."/>
            <person name="Ichinomiya M."/>
            <person name="Sato N."/>
            <person name="Blanc-Mathieu R."/>
            <person name="Endo H."/>
            <person name="Kuwata A."/>
            <person name="Ogata H."/>
        </authorList>
    </citation>
    <scope>NUCLEOTIDE SEQUENCE [LARGE SCALE GENOMIC DNA]</scope>
</reference>
<keyword evidence="2" id="KW-1185">Reference proteome</keyword>